<comment type="subcellular location">
    <subcellularLocation>
        <location evidence="1">Secreted</location>
    </subcellularLocation>
</comment>
<keyword evidence="5" id="KW-0325">Glycoprotein</keyword>
<feature type="compositionally biased region" description="Basic residues" evidence="6">
    <location>
        <begin position="125"/>
        <end position="137"/>
    </location>
</feature>
<evidence type="ECO:0000256" key="2">
    <source>
        <dbReference type="ARBA" id="ARBA00022525"/>
    </source>
</evidence>
<proteinExistence type="predicted"/>
<evidence type="ECO:0000256" key="1">
    <source>
        <dbReference type="ARBA" id="ARBA00004613"/>
    </source>
</evidence>
<dbReference type="AlphaFoldDB" id="A0A452UB44"/>
<dbReference type="InterPro" id="IPR003119">
    <property type="entry name" value="SAP_A"/>
</dbReference>
<accession>A0A452UB44</accession>
<sequence>MPSGHLVGHRFSMAGCVCLSRDTVGSRTCGPARAAICMKLEQVPRCQSFARRVAATWSHTAARCGNVAGVSSRSGALSRLQGHHTATDPYLAGREPSTGRQAPLARNDTAENQEMPRTGAPPPPKRGRGKKRLHPES</sequence>
<evidence type="ECO:0000256" key="4">
    <source>
        <dbReference type="ARBA" id="ARBA00023157"/>
    </source>
</evidence>
<dbReference type="PROSITE" id="PS51110">
    <property type="entry name" value="SAP_A"/>
    <property type="match status" value="1"/>
</dbReference>
<evidence type="ECO:0000256" key="5">
    <source>
        <dbReference type="ARBA" id="ARBA00023180"/>
    </source>
</evidence>
<dbReference type="GO" id="GO:0005576">
    <property type="term" value="C:extracellular region"/>
    <property type="evidence" value="ECO:0007669"/>
    <property type="project" value="UniProtKB-SubCell"/>
</dbReference>
<feature type="region of interest" description="Disordered" evidence="6">
    <location>
        <begin position="72"/>
        <end position="137"/>
    </location>
</feature>
<keyword evidence="3" id="KW-0732">Signal</keyword>
<protein>
    <recommendedName>
        <fullName evidence="7">Saposin A-type domain-containing protein</fullName>
    </recommendedName>
</protein>
<keyword evidence="4" id="KW-1015">Disulfide bond</keyword>
<evidence type="ECO:0000256" key="6">
    <source>
        <dbReference type="SAM" id="MobiDB-lite"/>
    </source>
</evidence>
<dbReference type="GeneTree" id="ENSGT00980000202934"/>
<dbReference type="Ensembl" id="ENSUMAT00000021305.1">
    <property type="protein sequence ID" value="ENSUMAP00000018028.1"/>
    <property type="gene ID" value="ENSUMAG00000013242.1"/>
</dbReference>
<dbReference type="OMA" id="HTIGPAK"/>
<evidence type="ECO:0000313" key="8">
    <source>
        <dbReference type="Ensembl" id="ENSUMAP00000018028"/>
    </source>
</evidence>
<feature type="domain" description="Saposin A-type" evidence="7">
    <location>
        <begin position="22"/>
        <end position="62"/>
    </location>
</feature>
<evidence type="ECO:0000256" key="3">
    <source>
        <dbReference type="ARBA" id="ARBA00022729"/>
    </source>
</evidence>
<organism evidence="8">
    <name type="scientific">Ursus maritimus</name>
    <name type="common">Polar bear</name>
    <name type="synonym">Thalarctos maritimus</name>
    <dbReference type="NCBI Taxonomy" id="29073"/>
    <lineage>
        <taxon>Eukaryota</taxon>
        <taxon>Metazoa</taxon>
        <taxon>Chordata</taxon>
        <taxon>Craniata</taxon>
        <taxon>Vertebrata</taxon>
        <taxon>Euteleostomi</taxon>
        <taxon>Mammalia</taxon>
        <taxon>Eutheria</taxon>
        <taxon>Laurasiatheria</taxon>
        <taxon>Carnivora</taxon>
        <taxon>Caniformia</taxon>
        <taxon>Ursidae</taxon>
        <taxon>Ursus</taxon>
    </lineage>
</organism>
<name>A0A452UB44_URSMA</name>
<evidence type="ECO:0000259" key="7">
    <source>
        <dbReference type="PROSITE" id="PS51110"/>
    </source>
</evidence>
<keyword evidence="2" id="KW-0964">Secreted</keyword>
<reference evidence="8" key="1">
    <citation type="submission" date="2019-03" db="UniProtKB">
        <authorList>
            <consortium name="Ensembl"/>
        </authorList>
    </citation>
    <scope>IDENTIFICATION</scope>
</reference>